<proteinExistence type="predicted"/>
<dbReference type="AlphaFoldDB" id="A0A1H7VRK0"/>
<protein>
    <recommendedName>
        <fullName evidence="4">YHS domain-containing protein</fullName>
    </recommendedName>
</protein>
<keyword evidence="3" id="KW-1185">Reference proteome</keyword>
<sequence length="172" mass="18521">MKAAARHAGTLIAGIMAGCAFLFAATASRASTLPAGLPELPGLGEVMQRDNRNGLALSGFDPVAYFLNDAAVPGLSDYELVHDGAVWRFASAANRDAFREAPQVYMPRFGGFDASGVADGRAVDADPHRFAVIGSQLYFFRSDENRRRFLDEAALRAKAQERWPTVATSIAR</sequence>
<dbReference type="STRING" id="1036779.SAMN04515666_107228"/>
<evidence type="ECO:0000313" key="2">
    <source>
        <dbReference type="EMBL" id="SEM11861.1"/>
    </source>
</evidence>
<dbReference type="RefSeq" id="WP_091839130.1">
    <property type="nucleotide sequence ID" value="NZ_FOAN01000007.1"/>
</dbReference>
<dbReference type="EMBL" id="FOAN01000007">
    <property type="protein sequence ID" value="SEM11861.1"/>
    <property type="molecule type" value="Genomic_DNA"/>
</dbReference>
<organism evidence="2 3">
    <name type="scientific">Bosea lupini</name>
    <dbReference type="NCBI Taxonomy" id="1036779"/>
    <lineage>
        <taxon>Bacteria</taxon>
        <taxon>Pseudomonadati</taxon>
        <taxon>Pseudomonadota</taxon>
        <taxon>Alphaproteobacteria</taxon>
        <taxon>Hyphomicrobiales</taxon>
        <taxon>Boseaceae</taxon>
        <taxon>Bosea</taxon>
    </lineage>
</organism>
<reference evidence="3" key="1">
    <citation type="submission" date="2016-10" db="EMBL/GenBank/DDBJ databases">
        <authorList>
            <person name="Varghese N."/>
            <person name="Submissions S."/>
        </authorList>
    </citation>
    <scope>NUCLEOTIDE SEQUENCE [LARGE SCALE GENOMIC DNA]</scope>
    <source>
        <strain evidence="3">LMG 26383,CCUG 61248,R- 45681</strain>
    </source>
</reference>
<dbReference type="NCBIfam" id="NF041384">
    <property type="entry name" value="YHS_seleno_dom"/>
    <property type="match status" value="1"/>
</dbReference>
<evidence type="ECO:0008006" key="4">
    <source>
        <dbReference type="Google" id="ProtNLM"/>
    </source>
</evidence>
<feature type="chain" id="PRO_5011525422" description="YHS domain-containing protein" evidence="1">
    <location>
        <begin position="25"/>
        <end position="172"/>
    </location>
</feature>
<evidence type="ECO:0000256" key="1">
    <source>
        <dbReference type="SAM" id="SignalP"/>
    </source>
</evidence>
<dbReference type="PROSITE" id="PS51257">
    <property type="entry name" value="PROKAR_LIPOPROTEIN"/>
    <property type="match status" value="1"/>
</dbReference>
<name>A0A1H7VRK0_9HYPH</name>
<dbReference type="Proteomes" id="UP000199664">
    <property type="component" value="Unassembled WGS sequence"/>
</dbReference>
<evidence type="ECO:0000313" key="3">
    <source>
        <dbReference type="Proteomes" id="UP000199664"/>
    </source>
</evidence>
<feature type="signal peptide" evidence="1">
    <location>
        <begin position="1"/>
        <end position="24"/>
    </location>
</feature>
<keyword evidence="1" id="KW-0732">Signal</keyword>
<gene>
    <name evidence="2" type="ORF">SAMN04515666_107228</name>
</gene>
<dbReference type="OrthoDB" id="344729at2"/>
<accession>A0A1H7VRK0</accession>